<keyword evidence="7" id="KW-1185">Reference proteome</keyword>
<dbReference type="GO" id="GO:0005524">
    <property type="term" value="F:ATP binding"/>
    <property type="evidence" value="ECO:0007669"/>
    <property type="project" value="UniProtKB-KW"/>
</dbReference>
<keyword evidence="3 6" id="KW-0067">ATP-binding</keyword>
<dbReference type="RefSeq" id="WP_310272070.1">
    <property type="nucleotide sequence ID" value="NZ_JAVDXW010000001.1"/>
</dbReference>
<dbReference type="AlphaFoldDB" id="A0AAE3ZDE0"/>
<dbReference type="FunFam" id="3.40.50.300:FF:000134">
    <property type="entry name" value="Iron-enterobactin ABC transporter ATP-binding protein"/>
    <property type="match status" value="1"/>
</dbReference>
<dbReference type="Proteomes" id="UP001180845">
    <property type="component" value="Unassembled WGS sequence"/>
</dbReference>
<evidence type="ECO:0000259" key="5">
    <source>
        <dbReference type="PROSITE" id="PS50893"/>
    </source>
</evidence>
<dbReference type="EMBL" id="JAVDXW010000001">
    <property type="protein sequence ID" value="MDR7301489.1"/>
    <property type="molecule type" value="Genomic_DNA"/>
</dbReference>
<dbReference type="Pfam" id="PF00005">
    <property type="entry name" value="ABC_tran"/>
    <property type="match status" value="1"/>
</dbReference>
<dbReference type="InterPro" id="IPR003593">
    <property type="entry name" value="AAA+_ATPase"/>
</dbReference>
<dbReference type="CDD" id="cd03214">
    <property type="entry name" value="ABC_Iron-Siderophores_B12_Hemin"/>
    <property type="match status" value="1"/>
</dbReference>
<evidence type="ECO:0000256" key="3">
    <source>
        <dbReference type="ARBA" id="ARBA00022840"/>
    </source>
</evidence>
<keyword evidence="2" id="KW-0547">Nucleotide-binding</keyword>
<dbReference type="Gene3D" id="3.40.50.300">
    <property type="entry name" value="P-loop containing nucleotide triphosphate hydrolases"/>
    <property type="match status" value="1"/>
</dbReference>
<sequence>MTGASIRGLRVDLGGRSVVSDVDLEVAAGEVLGLVGPNGSGKTTLLRTLYRSIRPAAGAVDVAGLPVASTPRRRMARTLAATTQESENRVALTVREVVEQGRVPHLGLLEPMRTEDRDIVAEALAATEMQQWQHRDVRTLSGGELQRVMIARALAQHPEVLVLDEPTNHLDLRHQFGVLELLRKLASEGLAVLLTLHDLRHAAEYCDRLAVLDAGRVVAVGTPVEVLDEQLLAEVFGVRGRLRVPEASPESVGQAPEAATTEPPNGAATRPVLDLHGTA</sequence>
<evidence type="ECO:0000256" key="2">
    <source>
        <dbReference type="ARBA" id="ARBA00022741"/>
    </source>
</evidence>
<organism evidence="6 7">
    <name type="scientific">Haloactinomyces albus</name>
    <dbReference type="NCBI Taxonomy" id="1352928"/>
    <lineage>
        <taxon>Bacteria</taxon>
        <taxon>Bacillati</taxon>
        <taxon>Actinomycetota</taxon>
        <taxon>Actinomycetes</taxon>
        <taxon>Actinopolysporales</taxon>
        <taxon>Actinopolysporaceae</taxon>
        <taxon>Haloactinomyces</taxon>
    </lineage>
</organism>
<dbReference type="InterPro" id="IPR003439">
    <property type="entry name" value="ABC_transporter-like_ATP-bd"/>
</dbReference>
<dbReference type="PROSITE" id="PS00211">
    <property type="entry name" value="ABC_TRANSPORTER_1"/>
    <property type="match status" value="1"/>
</dbReference>
<proteinExistence type="predicted"/>
<dbReference type="PROSITE" id="PS50893">
    <property type="entry name" value="ABC_TRANSPORTER_2"/>
    <property type="match status" value="1"/>
</dbReference>
<name>A0AAE3ZDE0_9ACTN</name>
<comment type="caution">
    <text evidence="6">The sequence shown here is derived from an EMBL/GenBank/DDBJ whole genome shotgun (WGS) entry which is preliminary data.</text>
</comment>
<feature type="domain" description="ABC transporter" evidence="5">
    <location>
        <begin position="4"/>
        <end position="239"/>
    </location>
</feature>
<dbReference type="SMART" id="SM00382">
    <property type="entry name" value="AAA"/>
    <property type="match status" value="1"/>
</dbReference>
<dbReference type="PANTHER" id="PTHR42794">
    <property type="entry name" value="HEMIN IMPORT ATP-BINDING PROTEIN HMUV"/>
    <property type="match status" value="1"/>
</dbReference>
<keyword evidence="1" id="KW-0813">Transport</keyword>
<feature type="region of interest" description="Disordered" evidence="4">
    <location>
        <begin position="246"/>
        <end position="279"/>
    </location>
</feature>
<evidence type="ECO:0000256" key="4">
    <source>
        <dbReference type="SAM" id="MobiDB-lite"/>
    </source>
</evidence>
<dbReference type="InterPro" id="IPR017871">
    <property type="entry name" value="ABC_transporter-like_CS"/>
</dbReference>
<evidence type="ECO:0000256" key="1">
    <source>
        <dbReference type="ARBA" id="ARBA00022448"/>
    </source>
</evidence>
<evidence type="ECO:0000313" key="7">
    <source>
        <dbReference type="Proteomes" id="UP001180845"/>
    </source>
</evidence>
<reference evidence="6" key="1">
    <citation type="submission" date="2023-07" db="EMBL/GenBank/DDBJ databases">
        <title>Sequencing the genomes of 1000 actinobacteria strains.</title>
        <authorList>
            <person name="Klenk H.-P."/>
        </authorList>
    </citation>
    <scope>NUCLEOTIDE SEQUENCE</scope>
    <source>
        <strain evidence="6">DSM 45977</strain>
    </source>
</reference>
<dbReference type="SUPFAM" id="SSF52540">
    <property type="entry name" value="P-loop containing nucleoside triphosphate hydrolases"/>
    <property type="match status" value="1"/>
</dbReference>
<dbReference type="GO" id="GO:0016887">
    <property type="term" value="F:ATP hydrolysis activity"/>
    <property type="evidence" value="ECO:0007669"/>
    <property type="project" value="InterPro"/>
</dbReference>
<dbReference type="InterPro" id="IPR027417">
    <property type="entry name" value="P-loop_NTPase"/>
</dbReference>
<gene>
    <name evidence="6" type="ORF">JOF55_001670</name>
</gene>
<evidence type="ECO:0000313" key="6">
    <source>
        <dbReference type="EMBL" id="MDR7301489.1"/>
    </source>
</evidence>
<dbReference type="PANTHER" id="PTHR42794:SF2">
    <property type="entry name" value="ABC TRANSPORTER ATP-BINDING PROTEIN"/>
    <property type="match status" value="1"/>
</dbReference>
<protein>
    <submittedName>
        <fullName evidence="6">Iron complex transport system ATP-binding protein</fullName>
    </submittedName>
</protein>
<accession>A0AAE3ZDE0</accession>